<organism evidence="4 5">
    <name type="scientific">Drosophila navojoa</name>
    <name type="common">Fruit fly</name>
    <dbReference type="NCBI Taxonomy" id="7232"/>
    <lineage>
        <taxon>Eukaryota</taxon>
        <taxon>Metazoa</taxon>
        <taxon>Ecdysozoa</taxon>
        <taxon>Arthropoda</taxon>
        <taxon>Hexapoda</taxon>
        <taxon>Insecta</taxon>
        <taxon>Pterygota</taxon>
        <taxon>Neoptera</taxon>
        <taxon>Endopterygota</taxon>
        <taxon>Diptera</taxon>
        <taxon>Brachycera</taxon>
        <taxon>Muscomorpha</taxon>
        <taxon>Ephydroidea</taxon>
        <taxon>Drosophilidae</taxon>
        <taxon>Drosophila</taxon>
    </lineage>
</organism>
<gene>
    <name evidence="4" type="ORF">AWZ03_013025</name>
</gene>
<feature type="compositionally biased region" description="Low complexity" evidence="2">
    <location>
        <begin position="295"/>
        <end position="311"/>
    </location>
</feature>
<name>A0A484AX27_DRONA</name>
<protein>
    <submittedName>
        <fullName evidence="4">Uncharacterized protein</fullName>
    </submittedName>
</protein>
<sequence>MAPQSLSATCQERPLARGPVTSKAVTSPTRSISALPGRGHSTCRIMTFYWWSHWFWVTCLSVVLLPNGITHVHTYPSHEVSLESTTQQEERLLERTEAASHDADSRRQTTKLYQTTASQTWATVTQRNVMDLTIKTTAAPKVTPAVAIVESQPEAVDDIEAPFSDSIDDDDDVDGDVDVDVDVDVDDNDNDEAGMDDVDKEVEEATVKLTLSHNQFEFKRSADFASAPKGAVAVPVEPLSNYTNFSRSTSTNSSSACNATCMAAASRASGAAAVSTTIAATSSLAAATTKPTAAATTATTTSTISPPTNSTGQAVPATPSTPKINTEWLSDELQRVSFTLENANKEDELRRAESEHRSRKSKVLSAEYKHINRYINYSSDTKSLLARSASAAPSISGYEAADEGNISSEALAIQRTYFLDAGAISAICFTVFGICCTVGTIGIVLYRRRFVNKPQALSEPDSSVYIDDSTMRDNSDEMYSLDNDSFLNSLEAMTIQNYWTDTVKHTKL</sequence>
<comment type="caution">
    <text evidence="4">The sequence shown here is derived from an EMBL/GenBank/DDBJ whole genome shotgun (WGS) entry which is preliminary data.</text>
</comment>
<evidence type="ECO:0000313" key="5">
    <source>
        <dbReference type="Proteomes" id="UP000295192"/>
    </source>
</evidence>
<feature type="coiled-coil region" evidence="1">
    <location>
        <begin position="335"/>
        <end position="362"/>
    </location>
</feature>
<keyword evidence="5" id="KW-1185">Reference proteome</keyword>
<dbReference type="AlphaFoldDB" id="A0A484AX27"/>
<evidence type="ECO:0000256" key="3">
    <source>
        <dbReference type="SAM" id="Phobius"/>
    </source>
</evidence>
<dbReference type="OMA" id="RIMTFYW"/>
<dbReference type="OrthoDB" id="8192800at2759"/>
<dbReference type="Proteomes" id="UP000295192">
    <property type="component" value="Unassembled WGS sequence"/>
</dbReference>
<reference evidence="4 5" key="1">
    <citation type="journal article" date="2019" name="J. Hered.">
        <title>An Improved Genome Assembly for Drosophila navojoa, the Basal Species in the mojavensis Cluster.</title>
        <authorList>
            <person name="Vanderlinde T."/>
            <person name="Dupim E.G."/>
            <person name="Nazario-Yepiz N.O."/>
            <person name="Carvalho A.B."/>
        </authorList>
    </citation>
    <scope>NUCLEOTIDE SEQUENCE [LARGE SCALE GENOMIC DNA]</scope>
    <source>
        <strain evidence="4">Navoj_Jal97</strain>
        <tissue evidence="4">Whole organism</tissue>
    </source>
</reference>
<feature type="compositionally biased region" description="Polar residues" evidence="2">
    <location>
        <begin position="1"/>
        <end position="10"/>
    </location>
</feature>
<evidence type="ECO:0000256" key="2">
    <source>
        <dbReference type="SAM" id="MobiDB-lite"/>
    </source>
</evidence>
<feature type="transmembrane region" description="Helical" evidence="3">
    <location>
        <begin position="423"/>
        <end position="446"/>
    </location>
</feature>
<keyword evidence="3" id="KW-1133">Transmembrane helix</keyword>
<keyword evidence="3" id="KW-0472">Membrane</keyword>
<keyword evidence="3" id="KW-0812">Transmembrane</keyword>
<feature type="region of interest" description="Disordered" evidence="2">
    <location>
        <begin position="1"/>
        <end position="23"/>
    </location>
</feature>
<evidence type="ECO:0000256" key="1">
    <source>
        <dbReference type="SAM" id="Coils"/>
    </source>
</evidence>
<feature type="region of interest" description="Disordered" evidence="2">
    <location>
        <begin position="295"/>
        <end position="323"/>
    </location>
</feature>
<proteinExistence type="predicted"/>
<evidence type="ECO:0000313" key="4">
    <source>
        <dbReference type="EMBL" id="TDG40552.1"/>
    </source>
</evidence>
<keyword evidence="1" id="KW-0175">Coiled coil</keyword>
<accession>A0A484AX27</accession>
<dbReference type="EMBL" id="LSRL02000541">
    <property type="protein sequence ID" value="TDG40552.1"/>
    <property type="molecule type" value="Genomic_DNA"/>
</dbReference>